<name>A0A4R7JN12_9GAMM</name>
<dbReference type="Proteomes" id="UP000295830">
    <property type="component" value="Unassembled WGS sequence"/>
</dbReference>
<keyword evidence="2" id="KW-0808">Transferase</keyword>
<protein>
    <submittedName>
        <fullName evidence="2">Methyltransferase family protein</fullName>
    </submittedName>
</protein>
<dbReference type="PANTHER" id="PTHR43861">
    <property type="entry name" value="TRANS-ACONITATE 2-METHYLTRANSFERASE-RELATED"/>
    <property type="match status" value="1"/>
</dbReference>
<evidence type="ECO:0000313" key="2">
    <source>
        <dbReference type="EMBL" id="TDT39470.1"/>
    </source>
</evidence>
<comment type="caution">
    <text evidence="2">The sequence shown here is derived from an EMBL/GenBank/DDBJ whole genome shotgun (WGS) entry which is preliminary data.</text>
</comment>
<evidence type="ECO:0000259" key="1">
    <source>
        <dbReference type="Pfam" id="PF13847"/>
    </source>
</evidence>
<dbReference type="CDD" id="cd02440">
    <property type="entry name" value="AdoMet_MTases"/>
    <property type="match status" value="1"/>
</dbReference>
<keyword evidence="2" id="KW-0489">Methyltransferase</keyword>
<dbReference type="SUPFAM" id="SSF53335">
    <property type="entry name" value="S-adenosyl-L-methionine-dependent methyltransferases"/>
    <property type="match status" value="1"/>
</dbReference>
<keyword evidence="3" id="KW-1185">Reference proteome</keyword>
<dbReference type="Pfam" id="PF13847">
    <property type="entry name" value="Methyltransf_31"/>
    <property type="match status" value="1"/>
</dbReference>
<dbReference type="InterPro" id="IPR025714">
    <property type="entry name" value="Methyltranfer_dom"/>
</dbReference>
<sequence>MLQEKIISLFCLPESQVKRELEGETSNEARSDESRLKLLRHEFPHFEELVSGADVVDFGCGLGWQSLELARIGAKKVLGVDINETYLREAAEKKARVDPENLLPVEYCDIHDIGPDHKFDLVISQNAMEHYTNPQRVLEQMLSITKDDGKILITFGPPWYSPYGSHMHFFCKLPWLNILFSEKAIMSVRERYRDDGAERFEDVESGLNRMSLSKFENFCRTLGLVFSYRRYRGIKGLDSLSKIPVLRELFVNRVSVVIARGARAPGENVA</sequence>
<dbReference type="GO" id="GO:0008168">
    <property type="term" value="F:methyltransferase activity"/>
    <property type="evidence" value="ECO:0007669"/>
    <property type="project" value="UniProtKB-KW"/>
</dbReference>
<organism evidence="2 3">
    <name type="scientific">Halospina denitrificans</name>
    <dbReference type="NCBI Taxonomy" id="332522"/>
    <lineage>
        <taxon>Bacteria</taxon>
        <taxon>Pseudomonadati</taxon>
        <taxon>Pseudomonadota</taxon>
        <taxon>Gammaproteobacteria</taxon>
        <taxon>Halospina</taxon>
    </lineage>
</organism>
<accession>A0A4R7JN12</accession>
<dbReference type="EMBL" id="SOAX01000005">
    <property type="protein sequence ID" value="TDT39470.1"/>
    <property type="molecule type" value="Genomic_DNA"/>
</dbReference>
<proteinExistence type="predicted"/>
<evidence type="ECO:0000313" key="3">
    <source>
        <dbReference type="Proteomes" id="UP000295830"/>
    </source>
</evidence>
<reference evidence="2 3" key="1">
    <citation type="submission" date="2019-03" db="EMBL/GenBank/DDBJ databases">
        <title>Genomic Encyclopedia of Type Strains, Phase IV (KMG-IV): sequencing the most valuable type-strain genomes for metagenomic binning, comparative biology and taxonomic classification.</title>
        <authorList>
            <person name="Goeker M."/>
        </authorList>
    </citation>
    <scope>NUCLEOTIDE SEQUENCE [LARGE SCALE GENOMIC DNA]</scope>
    <source>
        <strain evidence="2 3">DSM 15505</strain>
    </source>
</reference>
<dbReference type="Gene3D" id="3.40.50.150">
    <property type="entry name" value="Vaccinia Virus protein VP39"/>
    <property type="match status" value="1"/>
</dbReference>
<gene>
    <name evidence="2" type="ORF">DES49_2397</name>
</gene>
<dbReference type="GO" id="GO:0032259">
    <property type="term" value="P:methylation"/>
    <property type="evidence" value="ECO:0007669"/>
    <property type="project" value="UniProtKB-KW"/>
</dbReference>
<dbReference type="InterPro" id="IPR029063">
    <property type="entry name" value="SAM-dependent_MTases_sf"/>
</dbReference>
<feature type="domain" description="Methyltransferase" evidence="1">
    <location>
        <begin position="51"/>
        <end position="154"/>
    </location>
</feature>
<dbReference type="AlphaFoldDB" id="A0A4R7JN12"/>